<accession>A0ACB6QQY5</accession>
<reference evidence="1" key="1">
    <citation type="journal article" date="2020" name="Stud. Mycol.">
        <title>101 Dothideomycetes genomes: a test case for predicting lifestyles and emergence of pathogens.</title>
        <authorList>
            <person name="Haridas S."/>
            <person name="Albert R."/>
            <person name="Binder M."/>
            <person name="Bloem J."/>
            <person name="Labutti K."/>
            <person name="Salamov A."/>
            <person name="Andreopoulos B."/>
            <person name="Baker S."/>
            <person name="Barry K."/>
            <person name="Bills G."/>
            <person name="Bluhm B."/>
            <person name="Cannon C."/>
            <person name="Castanera R."/>
            <person name="Culley D."/>
            <person name="Daum C."/>
            <person name="Ezra D."/>
            <person name="Gonzalez J."/>
            <person name="Henrissat B."/>
            <person name="Kuo A."/>
            <person name="Liang C."/>
            <person name="Lipzen A."/>
            <person name="Lutzoni F."/>
            <person name="Magnuson J."/>
            <person name="Mondo S."/>
            <person name="Nolan M."/>
            <person name="Ohm R."/>
            <person name="Pangilinan J."/>
            <person name="Park H.-J."/>
            <person name="Ramirez L."/>
            <person name="Alfaro M."/>
            <person name="Sun H."/>
            <person name="Tritt A."/>
            <person name="Yoshinaga Y."/>
            <person name="Zwiers L.-H."/>
            <person name="Turgeon B."/>
            <person name="Goodwin S."/>
            <person name="Spatafora J."/>
            <person name="Crous P."/>
            <person name="Grigoriev I."/>
        </authorList>
    </citation>
    <scope>NUCLEOTIDE SEQUENCE</scope>
    <source>
        <strain evidence="1">ATCC 200398</strain>
    </source>
</reference>
<dbReference type="Proteomes" id="UP000799755">
    <property type="component" value="Unassembled WGS sequence"/>
</dbReference>
<organism evidence="1 2">
    <name type="scientific">Lindgomyces ingoldianus</name>
    <dbReference type="NCBI Taxonomy" id="673940"/>
    <lineage>
        <taxon>Eukaryota</taxon>
        <taxon>Fungi</taxon>
        <taxon>Dikarya</taxon>
        <taxon>Ascomycota</taxon>
        <taxon>Pezizomycotina</taxon>
        <taxon>Dothideomycetes</taxon>
        <taxon>Pleosporomycetidae</taxon>
        <taxon>Pleosporales</taxon>
        <taxon>Lindgomycetaceae</taxon>
        <taxon>Lindgomyces</taxon>
    </lineage>
</organism>
<dbReference type="EMBL" id="MU003514">
    <property type="protein sequence ID" value="KAF2468702.1"/>
    <property type="molecule type" value="Genomic_DNA"/>
</dbReference>
<comment type="caution">
    <text evidence="1">The sequence shown here is derived from an EMBL/GenBank/DDBJ whole genome shotgun (WGS) entry which is preliminary data.</text>
</comment>
<protein>
    <submittedName>
        <fullName evidence="1">TPR-like protein</fullName>
    </submittedName>
</protein>
<sequence>MVSSTYTFDIRRDYDTTSDAGGQIFKENDLDLISLLAVAQKLQVSFLTITWQTALDNVAIGGTSSIKEGLLSRERSIAFKKLKGDDKEDHERAYRLLINELSVLGNAAVLAHRNILDLVGISWDISSDEEVWPAFVFEKSPFGDLKNFASLPVAKNMNLMERVGICVDIGVAIADMHWNHIIHGDMKPENVIIFQEATGEYTAKVMDFGYSSHYASQTERIFIPESQPWTAPEYKPAENLSRKYLPDEAALMDIFSFGLVCVWFIFEAYFAGISALPEELGWAKKVFLQNERPRPLGRIIDDLKKQERLIQVAWDLLQANSGSFDHATFVNLHTFFGDALAVDTHHRRAGIALFIETVNFHRVNRSVMKIDDDRFDTLTATFDITASSLALYSIDYRVRTAIAKCFQKRVLSRSTRDTSSRHNSLQLALCYTLGFGIPRNEVEANELLESPDESGELNKLISTLRTTNSRETSNSRWVEIREGGSTNHLHYLEQLQTPEESQRTVKRLENELRDLASVVKEAPILAQLQQALSRIYSHAGEWKKAIEMQKTVCDYWVKVFGKEESLTAYSIGLLASLYRSQGLWKESEELGKESLDLASSIHGDSHLITLEEMANLSMTYMSQGKWNEAEKLLRHVMETESGVLGSNHPKTLNTLVALSSTLRSLGKYEEARDLGAQALNDMIFMYGEEHPDTLNCKANLGLAYYHLKRWKESQECLEDVILIKEKILGRRHPSTLTDLSNLASLYWFQGKEKDAEKIETEVSEASKEVQGIDHPETLMSLANLATTWWKLGKWDQTERLEEKILETRKRLNGIDHPETLNGMANLAATYCSLGKWDMAQELLLEVIERRREILGEEHPDTILGIVNLGASYSQQGQVELAEVIEEHALELRMKLFGVDNPDTLNSMANLATTYRKQNKLEKALELEEQVLEKRKALLGKTHSSTLNAMSNLGLTCWALGKYAEAAIIEGLALKLRIDHQGPKHPDTLTSMHNLACTWKSQGRDAEALKMMEAVARHRQEVLGPTHPDTLTSLEALQDFRKEAEEKGTV</sequence>
<proteinExistence type="predicted"/>
<evidence type="ECO:0000313" key="2">
    <source>
        <dbReference type="Proteomes" id="UP000799755"/>
    </source>
</evidence>
<gene>
    <name evidence="1" type="ORF">BDR25DRAFT_52309</name>
</gene>
<keyword evidence="2" id="KW-1185">Reference proteome</keyword>
<name>A0ACB6QQY5_9PLEO</name>
<evidence type="ECO:0000313" key="1">
    <source>
        <dbReference type="EMBL" id="KAF2468702.1"/>
    </source>
</evidence>